<dbReference type="Proteomes" id="UP000270094">
    <property type="component" value="Unassembled WGS sequence"/>
</dbReference>
<name>A0A3P7INE6_STRVU</name>
<dbReference type="EMBL" id="UYYB01009012">
    <property type="protein sequence ID" value="VDM68499.1"/>
    <property type="molecule type" value="Genomic_DNA"/>
</dbReference>
<dbReference type="AlphaFoldDB" id="A0A3P7INE6"/>
<evidence type="ECO:0000313" key="1">
    <source>
        <dbReference type="EMBL" id="VDM68499.1"/>
    </source>
</evidence>
<keyword evidence="2" id="KW-1185">Reference proteome</keyword>
<accession>A0A3P7INE6</accession>
<reference evidence="1 2" key="1">
    <citation type="submission" date="2018-11" db="EMBL/GenBank/DDBJ databases">
        <authorList>
            <consortium name="Pathogen Informatics"/>
        </authorList>
    </citation>
    <scope>NUCLEOTIDE SEQUENCE [LARGE SCALE GENOMIC DNA]</scope>
</reference>
<proteinExistence type="predicted"/>
<protein>
    <submittedName>
        <fullName evidence="1">Uncharacterized protein</fullName>
    </submittedName>
</protein>
<sequence length="81" mass="9004">MFSAWIRTQAIAAKIAAANDSIENVSPAKSPGRTVPANAHTVNIDRAELDIDQVTEVKTDWTKKCWKNPSEIRSKKLRKQG</sequence>
<gene>
    <name evidence="1" type="ORF">SVUK_LOCUS3497</name>
</gene>
<organism evidence="1 2">
    <name type="scientific">Strongylus vulgaris</name>
    <name type="common">Blood worm</name>
    <dbReference type="NCBI Taxonomy" id="40348"/>
    <lineage>
        <taxon>Eukaryota</taxon>
        <taxon>Metazoa</taxon>
        <taxon>Ecdysozoa</taxon>
        <taxon>Nematoda</taxon>
        <taxon>Chromadorea</taxon>
        <taxon>Rhabditida</taxon>
        <taxon>Rhabditina</taxon>
        <taxon>Rhabditomorpha</taxon>
        <taxon>Strongyloidea</taxon>
        <taxon>Strongylidae</taxon>
        <taxon>Strongylus</taxon>
    </lineage>
</organism>
<evidence type="ECO:0000313" key="2">
    <source>
        <dbReference type="Proteomes" id="UP000270094"/>
    </source>
</evidence>